<dbReference type="PANTHER" id="PTHR35525:SF3">
    <property type="entry name" value="BLL6575 PROTEIN"/>
    <property type="match status" value="1"/>
</dbReference>
<dbReference type="SUPFAM" id="SSF160904">
    <property type="entry name" value="Jann2411-like"/>
    <property type="match status" value="1"/>
</dbReference>
<evidence type="ECO:0000313" key="3">
    <source>
        <dbReference type="Proteomes" id="UP000619788"/>
    </source>
</evidence>
<sequence>MSDLVPLTGEPLALDLVNTRPRTPQGPVDLLADPEALRSWLALQRDRLPGLTEDETSALAPSDLSAVHAVREHAAAAIERARRGERPPEAALRGLNRAQAAAPAVRELSWDGASVTAVTRRPGAPGARLTTMLAEAVAGLLTDPAIIRVRECEADDCVMLFLPAHPRRRWCSAARCGNRARVARYYRRHRPG</sequence>
<keyword evidence="3" id="KW-1185">Reference proteome</keyword>
<evidence type="ECO:0000259" key="1">
    <source>
        <dbReference type="Pfam" id="PF11706"/>
    </source>
</evidence>
<gene>
    <name evidence="2" type="ORF">Psi01_38790</name>
</gene>
<organism evidence="2 3">
    <name type="scientific">Planobispora siamensis</name>
    <dbReference type="NCBI Taxonomy" id="936338"/>
    <lineage>
        <taxon>Bacteria</taxon>
        <taxon>Bacillati</taxon>
        <taxon>Actinomycetota</taxon>
        <taxon>Actinomycetes</taxon>
        <taxon>Streptosporangiales</taxon>
        <taxon>Streptosporangiaceae</taxon>
        <taxon>Planobispora</taxon>
    </lineage>
</organism>
<dbReference type="InterPro" id="IPR023286">
    <property type="entry name" value="ABATE_dom_sf"/>
</dbReference>
<dbReference type="EMBL" id="BOOJ01000032">
    <property type="protein sequence ID" value="GIH93249.1"/>
    <property type="molecule type" value="Genomic_DNA"/>
</dbReference>
<evidence type="ECO:0000313" key="2">
    <source>
        <dbReference type="EMBL" id="GIH93249.1"/>
    </source>
</evidence>
<proteinExistence type="predicted"/>
<dbReference type="Pfam" id="PF07336">
    <property type="entry name" value="ABATE"/>
    <property type="match status" value="1"/>
</dbReference>
<dbReference type="InterPro" id="IPR010852">
    <property type="entry name" value="ABATE"/>
</dbReference>
<name>A0A8J3SJA5_9ACTN</name>
<dbReference type="AlphaFoldDB" id="A0A8J3SJA5"/>
<comment type="caution">
    <text evidence="2">The sequence shown here is derived from an EMBL/GenBank/DDBJ whole genome shotgun (WGS) entry which is preliminary data.</text>
</comment>
<accession>A0A8J3SJA5</accession>
<dbReference type="Proteomes" id="UP000619788">
    <property type="component" value="Unassembled WGS sequence"/>
</dbReference>
<dbReference type="RefSeq" id="WP_204065427.1">
    <property type="nucleotide sequence ID" value="NZ_BOOJ01000032.1"/>
</dbReference>
<dbReference type="PANTHER" id="PTHR35525">
    <property type="entry name" value="BLL6575 PROTEIN"/>
    <property type="match status" value="1"/>
</dbReference>
<protein>
    <recommendedName>
        <fullName evidence="1">Zinc finger CGNR domain-containing protein</fullName>
    </recommendedName>
</protein>
<reference evidence="2 3" key="1">
    <citation type="submission" date="2021-01" db="EMBL/GenBank/DDBJ databases">
        <title>Whole genome shotgun sequence of Planobispora siamensis NBRC 107568.</title>
        <authorList>
            <person name="Komaki H."/>
            <person name="Tamura T."/>
        </authorList>
    </citation>
    <scope>NUCLEOTIDE SEQUENCE [LARGE SCALE GENOMIC DNA]</scope>
    <source>
        <strain evidence="2 3">NBRC 107568</strain>
    </source>
</reference>
<dbReference type="InterPro" id="IPR021005">
    <property type="entry name" value="Znf_CGNR"/>
</dbReference>
<feature type="domain" description="Zinc finger CGNR" evidence="1">
    <location>
        <begin position="148"/>
        <end position="189"/>
    </location>
</feature>
<dbReference type="Pfam" id="PF11706">
    <property type="entry name" value="zf-CGNR"/>
    <property type="match status" value="1"/>
</dbReference>
<dbReference type="Gene3D" id="1.10.3300.10">
    <property type="entry name" value="Jann2411-like domain"/>
    <property type="match status" value="1"/>
</dbReference>